<dbReference type="Proteomes" id="UP000766609">
    <property type="component" value="Unassembled WGS sequence"/>
</dbReference>
<reference evidence="1 2" key="1">
    <citation type="submission" date="2021-06" db="EMBL/GenBank/DDBJ databases">
        <title>44 bacteria genomes isolated from Dapeng, Shenzhen.</title>
        <authorList>
            <person name="Zheng W."/>
            <person name="Yu S."/>
            <person name="Huang Y."/>
        </authorList>
    </citation>
    <scope>NUCLEOTIDE SEQUENCE [LARGE SCALE GENOMIC DNA]</scope>
    <source>
        <strain evidence="1 2">DP5N14-6</strain>
    </source>
</reference>
<protein>
    <recommendedName>
        <fullName evidence="3">Outer membrane protein beta-barrel domain-containing protein</fullName>
    </recommendedName>
</protein>
<evidence type="ECO:0000313" key="2">
    <source>
        <dbReference type="Proteomes" id="UP000766609"/>
    </source>
</evidence>
<accession>A0ABS7N2U3</accession>
<proteinExistence type="predicted"/>
<sequence length="225" mass="25320">MVNSSLGHAQEERKSSDDYRISKGRYYGSMTFSLTSRLAENENQLLRQVIDQNRFTYRIVGNGGYAVKDNLALGMLLGYGRQGEDITFVDENGENVTSKRVQQGLSIAPNMRNYIPIGNGQLQILVQTELNVTFGESLQRTFLASDIEKKEGDFIDLNLGVSPGMVLFFDRHWAFETTVGIAGFSTRIEEEVTNGDIENRQRIVTTGIDLRINLLQLNLGVAYYF</sequence>
<gene>
    <name evidence="1" type="ORF">KUV23_06695</name>
</gene>
<name>A0ABS7N2U3_9BACT</name>
<evidence type="ECO:0000313" key="1">
    <source>
        <dbReference type="EMBL" id="MBY5950653.1"/>
    </source>
</evidence>
<comment type="caution">
    <text evidence="1">The sequence shown here is derived from an EMBL/GenBank/DDBJ whole genome shotgun (WGS) entry which is preliminary data.</text>
</comment>
<keyword evidence="2" id="KW-1185">Reference proteome</keyword>
<evidence type="ECO:0008006" key="3">
    <source>
        <dbReference type="Google" id="ProtNLM"/>
    </source>
</evidence>
<dbReference type="RefSeq" id="WP_134203238.1">
    <property type="nucleotide sequence ID" value="NZ_JAHVHP010000001.1"/>
</dbReference>
<organism evidence="1 2">
    <name type="scientific">Algoriphagus marincola</name>
    <dbReference type="NCBI Taxonomy" id="264027"/>
    <lineage>
        <taxon>Bacteria</taxon>
        <taxon>Pseudomonadati</taxon>
        <taxon>Bacteroidota</taxon>
        <taxon>Cytophagia</taxon>
        <taxon>Cytophagales</taxon>
        <taxon>Cyclobacteriaceae</taxon>
        <taxon>Algoriphagus</taxon>
    </lineage>
</organism>
<dbReference type="EMBL" id="JAHVHP010000001">
    <property type="protein sequence ID" value="MBY5950653.1"/>
    <property type="molecule type" value="Genomic_DNA"/>
</dbReference>